<keyword evidence="1" id="KW-0732">Signal</keyword>
<dbReference type="STRING" id="234267.Acid_0847"/>
<feature type="chain" id="PRO_5004163415" description="IPT/TIG domain-containing protein" evidence="1">
    <location>
        <begin position="24"/>
        <end position="631"/>
    </location>
</feature>
<sequence length="631" mass="62647" precursor="true">MRHLSVQSVILLTALGGALMAQAPPFVMVNSASYAAASSPDALATIFGSSLAATTATAVLDAAGNLPTDLAGTRVEIAGVAAPLIYISPAQINLVVPAAIDPGTVDVVIRSTATGTSRSTSTFLRNAAPGVFTNDASGAGPGAILNAVTFAPAPFLVQTPENGADTRTRLAVYGTGFRNAKIVTATATDPTGNRYNLAVEFAGKAPGFFGLDQVNVVLIPELDGAGSVTLALGADANPANPVTFQVNLLPPAALALSALAISPAVVNAGDIAQLTVGINGVARAGGFPVALRSSSTAAQVTQQLTIPQGSSTAQTSVNTIPGASTVNPTITAQAGGVLLSTTLEIDPVTTVQLAGVSVVPTSVLGGRSVVGTVTLSGNAPAAGVNILLSADSDRVGVPALVNVPFGKSSVAFPISTLVVTQPLPVTLMATLSRVNVTATLTVLPLLQLSLDQSSVVAGTAVTGMVTLAEPAPVTGATITMQSSDGVARVPGTVTVASGQLTQSFPITTTSPVTSARVVTITATYLGQRQTIQLTVSPQTAATLSALSIVPNPVTGGTTAVGTITLTGQAVGPTLVTLFSNSAIAFVPASVTVPQGQPSTTFNITTIKGLIGNATITASMPGISKSVTLSVQ</sequence>
<reference evidence="2" key="1">
    <citation type="submission" date="2006-10" db="EMBL/GenBank/DDBJ databases">
        <title>Complete sequence of Solibacter usitatus Ellin6076.</title>
        <authorList>
            <consortium name="US DOE Joint Genome Institute"/>
            <person name="Copeland A."/>
            <person name="Lucas S."/>
            <person name="Lapidus A."/>
            <person name="Barry K."/>
            <person name="Detter J.C."/>
            <person name="Glavina del Rio T."/>
            <person name="Hammon N."/>
            <person name="Israni S."/>
            <person name="Dalin E."/>
            <person name="Tice H."/>
            <person name="Pitluck S."/>
            <person name="Thompson L.S."/>
            <person name="Brettin T."/>
            <person name="Bruce D."/>
            <person name="Han C."/>
            <person name="Tapia R."/>
            <person name="Gilna P."/>
            <person name="Schmutz J."/>
            <person name="Larimer F."/>
            <person name="Land M."/>
            <person name="Hauser L."/>
            <person name="Kyrpides N."/>
            <person name="Mikhailova N."/>
            <person name="Janssen P.H."/>
            <person name="Kuske C.R."/>
            <person name="Richardson P."/>
        </authorList>
    </citation>
    <scope>NUCLEOTIDE SEQUENCE</scope>
    <source>
        <strain evidence="2">Ellin6076</strain>
    </source>
</reference>
<accession>Q02AS0</accession>
<evidence type="ECO:0000256" key="1">
    <source>
        <dbReference type="SAM" id="SignalP"/>
    </source>
</evidence>
<dbReference type="HOGENOM" id="CLU_433376_0_0_0"/>
<protein>
    <recommendedName>
        <fullName evidence="3">IPT/TIG domain-containing protein</fullName>
    </recommendedName>
</protein>
<dbReference type="eggNOG" id="COG4447">
    <property type="taxonomic scope" value="Bacteria"/>
</dbReference>
<name>Q02AS0_SOLUE</name>
<evidence type="ECO:0008006" key="3">
    <source>
        <dbReference type="Google" id="ProtNLM"/>
    </source>
</evidence>
<feature type="signal peptide" evidence="1">
    <location>
        <begin position="1"/>
        <end position="23"/>
    </location>
</feature>
<dbReference type="AlphaFoldDB" id="Q02AS0"/>
<evidence type="ECO:0000313" key="2">
    <source>
        <dbReference type="EMBL" id="ABJ81846.1"/>
    </source>
</evidence>
<dbReference type="NCBIfam" id="TIGR03437">
    <property type="entry name" value="Soli_cterm"/>
    <property type="match status" value="1"/>
</dbReference>
<dbReference type="EMBL" id="CP000473">
    <property type="protein sequence ID" value="ABJ81846.1"/>
    <property type="molecule type" value="Genomic_DNA"/>
</dbReference>
<organism evidence="2">
    <name type="scientific">Solibacter usitatus (strain Ellin6076)</name>
    <dbReference type="NCBI Taxonomy" id="234267"/>
    <lineage>
        <taxon>Bacteria</taxon>
        <taxon>Pseudomonadati</taxon>
        <taxon>Acidobacteriota</taxon>
        <taxon>Terriglobia</taxon>
        <taxon>Bryobacterales</taxon>
        <taxon>Solibacteraceae</taxon>
        <taxon>Candidatus Solibacter</taxon>
    </lineage>
</organism>
<gene>
    <name evidence="2" type="ordered locus">Acid_0847</name>
</gene>
<dbReference type="KEGG" id="sus:Acid_0847"/>
<dbReference type="InterPro" id="IPR017803">
    <property type="entry name" value="CHP03437_C"/>
</dbReference>
<proteinExistence type="predicted"/>
<dbReference type="InParanoid" id="Q02AS0"/>